<feature type="region of interest" description="Disordered" evidence="1">
    <location>
        <begin position="1"/>
        <end position="58"/>
    </location>
</feature>
<gene>
    <name evidence="2" type="ORF">COB21_05335</name>
</gene>
<evidence type="ECO:0000313" key="2">
    <source>
        <dbReference type="EMBL" id="PCI75749.1"/>
    </source>
</evidence>
<evidence type="ECO:0000256" key="1">
    <source>
        <dbReference type="SAM" id="MobiDB-lite"/>
    </source>
</evidence>
<dbReference type="EMBL" id="NVUK01000041">
    <property type="protein sequence ID" value="PCI75749.1"/>
    <property type="molecule type" value="Genomic_DNA"/>
</dbReference>
<name>A0A2A4X113_UNCAE</name>
<feature type="compositionally biased region" description="Polar residues" evidence="1">
    <location>
        <begin position="17"/>
        <end position="33"/>
    </location>
</feature>
<protein>
    <submittedName>
        <fullName evidence="2">Uncharacterized protein</fullName>
    </submittedName>
</protein>
<organism evidence="2 3">
    <name type="scientific">Aerophobetes bacterium</name>
    <dbReference type="NCBI Taxonomy" id="2030807"/>
    <lineage>
        <taxon>Bacteria</taxon>
        <taxon>Candidatus Aerophobota</taxon>
    </lineage>
</organism>
<feature type="compositionally biased region" description="Polar residues" evidence="1">
    <location>
        <begin position="42"/>
        <end position="52"/>
    </location>
</feature>
<proteinExistence type="predicted"/>
<reference evidence="3" key="1">
    <citation type="submission" date="2017-08" db="EMBL/GenBank/DDBJ databases">
        <title>A dynamic microbial community with high functional redundancy inhabits the cold, oxic subseafloor aquifer.</title>
        <authorList>
            <person name="Tully B.J."/>
            <person name="Wheat C.G."/>
            <person name="Glazer B.T."/>
            <person name="Huber J.A."/>
        </authorList>
    </citation>
    <scope>NUCLEOTIDE SEQUENCE [LARGE SCALE GENOMIC DNA]</scope>
</reference>
<comment type="caution">
    <text evidence="2">The sequence shown here is derived from an EMBL/GenBank/DDBJ whole genome shotgun (WGS) entry which is preliminary data.</text>
</comment>
<dbReference type="Proteomes" id="UP000218775">
    <property type="component" value="Unassembled WGS sequence"/>
</dbReference>
<accession>A0A2A4X113</accession>
<sequence>MSIQPTTTSHTKRKAPESSSNNQGQLNTTNVTNVFKKERENTTPSPDNTSNHGFKKKRPKLTLQLGSSSHAVASSSSSSSSQPLNFNQAVVNTLIRAPFIKAPHVTSMLPMENSGQGATLITTAEHTYKGKKLDLARLYHQAGTKRHGEPLSIFDINPQLAAFVAAPFTHYLFPETVLPSTVFKTEDNCLLMLQPFQQGSQDLKQHLKNWVISAPFKQQAFESVEDFELWIAFGNASSLLTSKNFALFCKNNQIDTTRYTSLQQLKIAMQQKHSNKQQIQYQLTAVDFLNALFRLDAQYEQNFLLASLTEIIIGNVDSKPANTLFNATRGTFSLCDTDISLKNVTTIAEALGSIETGRELVYLCEATDYKGRHLACMQTPLKTLTEKYPAIKTLLEKKQRAERAFKAYQENVSNAAFLKASPEARVITSEGIKLVNRRIRKLNLIKTLGFSLLEWLKP</sequence>
<dbReference type="AlphaFoldDB" id="A0A2A4X113"/>
<evidence type="ECO:0000313" key="3">
    <source>
        <dbReference type="Proteomes" id="UP000218775"/>
    </source>
</evidence>